<feature type="compositionally biased region" description="Low complexity" evidence="4">
    <location>
        <begin position="189"/>
        <end position="209"/>
    </location>
</feature>
<evidence type="ECO:0000256" key="1">
    <source>
        <dbReference type="ARBA" id="ARBA00023125"/>
    </source>
</evidence>
<dbReference type="PANTHER" id="PTHR10302:SF27">
    <property type="entry name" value="SINGLE-STRANDED DNA-BINDING PROTEIN"/>
    <property type="match status" value="1"/>
</dbReference>
<dbReference type="InterPro" id="IPR000424">
    <property type="entry name" value="Primosome_PriB/ssb"/>
</dbReference>
<evidence type="ECO:0000313" key="5">
    <source>
        <dbReference type="EMBL" id="NEE02666.1"/>
    </source>
</evidence>
<dbReference type="GO" id="GO:0006260">
    <property type="term" value="P:DNA replication"/>
    <property type="evidence" value="ECO:0007669"/>
    <property type="project" value="InterPro"/>
</dbReference>
<dbReference type="NCBIfam" id="TIGR00621">
    <property type="entry name" value="ssb"/>
    <property type="match status" value="1"/>
</dbReference>
<keyword evidence="1 2" id="KW-0238">DNA-binding</keyword>
<organism evidence="5 6">
    <name type="scientific">Phytoactinopolyspora halotolerans</name>
    <dbReference type="NCBI Taxonomy" id="1981512"/>
    <lineage>
        <taxon>Bacteria</taxon>
        <taxon>Bacillati</taxon>
        <taxon>Actinomycetota</taxon>
        <taxon>Actinomycetes</taxon>
        <taxon>Jiangellales</taxon>
        <taxon>Jiangellaceae</taxon>
        <taxon>Phytoactinopolyspora</taxon>
    </lineage>
</organism>
<dbReference type="PROSITE" id="PS50935">
    <property type="entry name" value="SSB"/>
    <property type="match status" value="1"/>
</dbReference>
<dbReference type="Proteomes" id="UP000475214">
    <property type="component" value="Unassembled WGS sequence"/>
</dbReference>
<dbReference type="InterPro" id="IPR011344">
    <property type="entry name" value="ssDNA-bd"/>
</dbReference>
<accession>A0A6L9SBM4</accession>
<feature type="region of interest" description="Disordered" evidence="4">
    <location>
        <begin position="147"/>
        <end position="234"/>
    </location>
</feature>
<dbReference type="AlphaFoldDB" id="A0A6L9SBM4"/>
<proteinExistence type="predicted"/>
<evidence type="ECO:0000256" key="4">
    <source>
        <dbReference type="SAM" id="MobiDB-lite"/>
    </source>
</evidence>
<dbReference type="PANTHER" id="PTHR10302">
    <property type="entry name" value="SINGLE-STRANDED DNA-BINDING PROTEIN"/>
    <property type="match status" value="1"/>
</dbReference>
<comment type="caution">
    <text evidence="5">The sequence shown here is derived from an EMBL/GenBank/DDBJ whole genome shotgun (WGS) entry which is preliminary data.</text>
</comment>
<evidence type="ECO:0000313" key="6">
    <source>
        <dbReference type="Proteomes" id="UP000475214"/>
    </source>
</evidence>
<dbReference type="GO" id="GO:0003697">
    <property type="term" value="F:single-stranded DNA binding"/>
    <property type="evidence" value="ECO:0007669"/>
    <property type="project" value="InterPro"/>
</dbReference>
<evidence type="ECO:0000256" key="2">
    <source>
        <dbReference type="PROSITE-ProRule" id="PRU00252"/>
    </source>
</evidence>
<feature type="compositionally biased region" description="Acidic residues" evidence="4">
    <location>
        <begin position="210"/>
        <end position="223"/>
    </location>
</feature>
<gene>
    <name evidence="5" type="ORF">G1H10_21090</name>
</gene>
<dbReference type="Pfam" id="PF00436">
    <property type="entry name" value="SSB"/>
    <property type="match status" value="1"/>
</dbReference>
<dbReference type="CDD" id="cd04496">
    <property type="entry name" value="SSB_OBF"/>
    <property type="match status" value="1"/>
</dbReference>
<dbReference type="Gene3D" id="2.40.50.140">
    <property type="entry name" value="Nucleic acid-binding proteins"/>
    <property type="match status" value="1"/>
</dbReference>
<dbReference type="RefSeq" id="WP_163741451.1">
    <property type="nucleotide sequence ID" value="NZ_JAAGOA010000016.1"/>
</dbReference>
<sequence>MTAATVTVSGNVATNVKKEEKTETGEPWCHFRIACNERYFDNRSNRWVDGEPSFYTVVCWHPLLARNALASLKKGEPIVVHGRMRVRDWRDERNVQRYSMEITASSIGHDLYRGISAFRRAHRQASIEAESDEVKNAVAVYTAGDDGVDQATGEVPSMAVDPARTSAADVATEERTHDPANVEAGNGGDWSVSFSDSGSAGAGAAPGPADGDDLSEDDDDVDGEKELVGAALEG</sequence>
<dbReference type="SUPFAM" id="SSF50249">
    <property type="entry name" value="Nucleic acid-binding proteins"/>
    <property type="match status" value="1"/>
</dbReference>
<reference evidence="5 6" key="1">
    <citation type="submission" date="2020-02" db="EMBL/GenBank/DDBJ databases">
        <authorList>
            <person name="Li X.-J."/>
            <person name="Han X.-M."/>
        </authorList>
    </citation>
    <scope>NUCLEOTIDE SEQUENCE [LARGE SCALE GENOMIC DNA]</scope>
    <source>
        <strain evidence="5 6">CCTCC AB 2017055</strain>
    </source>
</reference>
<name>A0A6L9SBM4_9ACTN</name>
<dbReference type="InterPro" id="IPR012340">
    <property type="entry name" value="NA-bd_OB-fold"/>
</dbReference>
<protein>
    <recommendedName>
        <fullName evidence="3">Single-stranded DNA-binding protein</fullName>
    </recommendedName>
</protein>
<dbReference type="EMBL" id="JAAGOA010000016">
    <property type="protein sequence ID" value="NEE02666.1"/>
    <property type="molecule type" value="Genomic_DNA"/>
</dbReference>
<evidence type="ECO:0000256" key="3">
    <source>
        <dbReference type="RuleBase" id="RU000524"/>
    </source>
</evidence>
<keyword evidence="6" id="KW-1185">Reference proteome</keyword>
<dbReference type="GO" id="GO:0009295">
    <property type="term" value="C:nucleoid"/>
    <property type="evidence" value="ECO:0007669"/>
    <property type="project" value="TreeGrafter"/>
</dbReference>